<dbReference type="GO" id="GO:0009893">
    <property type="term" value="P:positive regulation of metabolic process"/>
    <property type="evidence" value="ECO:0007669"/>
    <property type="project" value="UniProtKB-ARBA"/>
</dbReference>
<evidence type="ECO:0000256" key="2">
    <source>
        <dbReference type="ARBA" id="ARBA00022723"/>
    </source>
</evidence>
<evidence type="ECO:0000256" key="4">
    <source>
        <dbReference type="ARBA" id="ARBA00023125"/>
    </source>
</evidence>
<dbReference type="Pfam" id="PF00172">
    <property type="entry name" value="Zn_clus"/>
    <property type="match status" value="1"/>
</dbReference>
<keyword evidence="4" id="KW-0238">DNA-binding</keyword>
<proteinExistence type="predicted"/>
<evidence type="ECO:0000313" key="9">
    <source>
        <dbReference type="EMBL" id="KAE8395477.1"/>
    </source>
</evidence>
<keyword evidence="3" id="KW-0805">Transcription regulation</keyword>
<dbReference type="Proteomes" id="UP000326877">
    <property type="component" value="Unassembled WGS sequence"/>
</dbReference>
<dbReference type="EMBL" id="ML735218">
    <property type="protein sequence ID" value="KAE8395477.1"/>
    <property type="molecule type" value="Genomic_DNA"/>
</dbReference>
<keyword evidence="5" id="KW-0804">Transcription</keyword>
<dbReference type="Gene3D" id="4.10.240.10">
    <property type="entry name" value="Zn(2)-C6 fungal-type DNA-binding domain"/>
    <property type="match status" value="1"/>
</dbReference>
<dbReference type="SMART" id="SM00906">
    <property type="entry name" value="Fungal_trans"/>
    <property type="match status" value="1"/>
</dbReference>
<protein>
    <submittedName>
        <fullName evidence="9">Fungal-specific transcription factor domain-containing protein</fullName>
    </submittedName>
</protein>
<sequence>MKSRPVAIAPASIRTLPEHTSPMPYNCQPCVRRKIKCDRSIPSCSSCLKGKFDCFYKAPPPPRKRKRPESEDVHERLARYERMLQDNGLLSITDARSPSSKENTERVHKSSPLRQAQLDITQTGKLVTEEGKSRYIDSRVWLDVAEVSMQEPSDNEGDDQPALMGTNLWLGDPLSGALLGVSQSLIGCHPCHQDAMKLWTIYVQNVETLCKVLHIPTTTAMLEVVSQEPNIASRSQDCLLFAIYHFAVYSISDDHCLREFAEPRSVLMSKYQHATRQALINASWLKTTELPVLQAFVLFLIAMRPQTDPHTFWIWTGVAVRIAQRMGLHRDGESLGLPPFDVQMRRRLFWQLLPLDGYAGQVSGTGISITPGDWDTKQPLNVNDDQIYPGMRQRPEEQKGASEMMFCLTKAKLSEFYTRTAVKMNTVGAKGPPHDNTELEKLIDKLESDIETRYLRYCDIINPVHLLTLGIVRSAVNMVRLRSRMPSLASQDIDDNQRRELCALAQKILDTDNALYDNPNLRKFQWHIKTFFVWDAMICVLTSLSKSGLLSLPEQDAIWGKIAVTYKNHPEILEEKGRLHVAAGKVTLKAWIANPPSNSTPEPGFISTLRSRRKNRAPGRTSKPDDITKHEETVEYSYSLDTLFDSPDGVDLYFNGCLNYGAAEWMFWDQL</sequence>
<evidence type="ECO:0000256" key="5">
    <source>
        <dbReference type="ARBA" id="ARBA00023163"/>
    </source>
</evidence>
<dbReference type="GO" id="GO:0005634">
    <property type="term" value="C:nucleus"/>
    <property type="evidence" value="ECO:0007669"/>
    <property type="project" value="UniProtKB-SubCell"/>
</dbReference>
<gene>
    <name evidence="9" type="ORF">BDV23DRAFT_168671</name>
</gene>
<evidence type="ECO:0000256" key="3">
    <source>
        <dbReference type="ARBA" id="ARBA00023015"/>
    </source>
</evidence>
<dbReference type="CDD" id="cd12148">
    <property type="entry name" value="fungal_TF_MHR"/>
    <property type="match status" value="1"/>
</dbReference>
<feature type="compositionally biased region" description="Polar residues" evidence="7">
    <location>
        <begin position="88"/>
        <end position="101"/>
    </location>
</feature>
<dbReference type="CDD" id="cd00067">
    <property type="entry name" value="GAL4"/>
    <property type="match status" value="1"/>
</dbReference>
<dbReference type="SUPFAM" id="SSF57701">
    <property type="entry name" value="Zn2/Cys6 DNA-binding domain"/>
    <property type="match status" value="1"/>
</dbReference>
<dbReference type="GO" id="GO:0006351">
    <property type="term" value="P:DNA-templated transcription"/>
    <property type="evidence" value="ECO:0007669"/>
    <property type="project" value="InterPro"/>
</dbReference>
<dbReference type="OrthoDB" id="435881at2759"/>
<dbReference type="InterPro" id="IPR050613">
    <property type="entry name" value="Sec_Metabolite_Reg"/>
</dbReference>
<dbReference type="PANTHER" id="PTHR31001">
    <property type="entry name" value="UNCHARACTERIZED TRANSCRIPTIONAL REGULATORY PROTEIN"/>
    <property type="match status" value="1"/>
</dbReference>
<dbReference type="Pfam" id="PF04082">
    <property type="entry name" value="Fungal_trans"/>
    <property type="match status" value="1"/>
</dbReference>
<organism evidence="9">
    <name type="scientific">Petromyces alliaceus</name>
    <name type="common">Aspergillus alliaceus</name>
    <dbReference type="NCBI Taxonomy" id="209559"/>
    <lineage>
        <taxon>Eukaryota</taxon>
        <taxon>Fungi</taxon>
        <taxon>Dikarya</taxon>
        <taxon>Ascomycota</taxon>
        <taxon>Pezizomycotina</taxon>
        <taxon>Eurotiomycetes</taxon>
        <taxon>Eurotiomycetidae</taxon>
        <taxon>Eurotiales</taxon>
        <taxon>Aspergillaceae</taxon>
        <taxon>Aspergillus</taxon>
        <taxon>Aspergillus subgen. Circumdati</taxon>
    </lineage>
</organism>
<evidence type="ECO:0000256" key="6">
    <source>
        <dbReference type="ARBA" id="ARBA00023242"/>
    </source>
</evidence>
<accession>A0A5N7CP02</accession>
<name>A0A5N7CP02_PETAA</name>
<evidence type="ECO:0000259" key="8">
    <source>
        <dbReference type="PROSITE" id="PS50048"/>
    </source>
</evidence>
<feature type="domain" description="Zn(2)-C6 fungal-type" evidence="8">
    <location>
        <begin position="26"/>
        <end position="56"/>
    </location>
</feature>
<feature type="region of interest" description="Disordered" evidence="7">
    <location>
        <begin position="88"/>
        <end position="112"/>
    </location>
</feature>
<dbReference type="InterPro" id="IPR007219">
    <property type="entry name" value="XnlR_reg_dom"/>
</dbReference>
<dbReference type="SMART" id="SM00066">
    <property type="entry name" value="GAL4"/>
    <property type="match status" value="1"/>
</dbReference>
<dbReference type="GO" id="GO:0008270">
    <property type="term" value="F:zinc ion binding"/>
    <property type="evidence" value="ECO:0007669"/>
    <property type="project" value="InterPro"/>
</dbReference>
<comment type="subcellular location">
    <subcellularLocation>
        <location evidence="1">Nucleus</location>
    </subcellularLocation>
</comment>
<reference evidence="9" key="1">
    <citation type="submission" date="2019-04" db="EMBL/GenBank/DDBJ databases">
        <title>Friends and foes A comparative genomics studyof 23 Aspergillus species from section Flavi.</title>
        <authorList>
            <consortium name="DOE Joint Genome Institute"/>
            <person name="Kjaerbolling I."/>
            <person name="Vesth T."/>
            <person name="Frisvad J.C."/>
            <person name="Nybo J.L."/>
            <person name="Theobald S."/>
            <person name="Kildgaard S."/>
            <person name="Isbrandt T."/>
            <person name="Kuo A."/>
            <person name="Sato A."/>
            <person name="Lyhne E.K."/>
            <person name="Kogle M.E."/>
            <person name="Wiebenga A."/>
            <person name="Kun R.S."/>
            <person name="Lubbers R.J."/>
            <person name="Makela M.R."/>
            <person name="Barry K."/>
            <person name="Chovatia M."/>
            <person name="Clum A."/>
            <person name="Daum C."/>
            <person name="Haridas S."/>
            <person name="He G."/>
            <person name="LaButti K."/>
            <person name="Lipzen A."/>
            <person name="Mondo S."/>
            <person name="Riley R."/>
            <person name="Salamov A."/>
            <person name="Simmons B.A."/>
            <person name="Magnuson J.K."/>
            <person name="Henrissat B."/>
            <person name="Mortensen U.H."/>
            <person name="Larsen T.O."/>
            <person name="Devries R.P."/>
            <person name="Grigoriev I.V."/>
            <person name="Machida M."/>
            <person name="Baker S.E."/>
            <person name="Andersen M.R."/>
        </authorList>
    </citation>
    <scope>NUCLEOTIDE SEQUENCE [LARGE SCALE GENOMIC DNA]</scope>
    <source>
        <strain evidence="9">IBT 14317</strain>
    </source>
</reference>
<dbReference type="AlphaFoldDB" id="A0A5N7CP02"/>
<keyword evidence="6" id="KW-0539">Nucleus</keyword>
<dbReference type="GO" id="GO:0003677">
    <property type="term" value="F:DNA binding"/>
    <property type="evidence" value="ECO:0007669"/>
    <property type="project" value="UniProtKB-KW"/>
</dbReference>
<dbReference type="PROSITE" id="PS50048">
    <property type="entry name" value="ZN2_CY6_FUNGAL_2"/>
    <property type="match status" value="1"/>
</dbReference>
<evidence type="ECO:0000256" key="7">
    <source>
        <dbReference type="SAM" id="MobiDB-lite"/>
    </source>
</evidence>
<dbReference type="PANTHER" id="PTHR31001:SF85">
    <property type="entry name" value="ZN(II)2CYS6 TRANSCRIPTION FACTOR (EUROFUNG)"/>
    <property type="match status" value="1"/>
</dbReference>
<evidence type="ECO:0000256" key="1">
    <source>
        <dbReference type="ARBA" id="ARBA00004123"/>
    </source>
</evidence>
<dbReference type="InterPro" id="IPR036864">
    <property type="entry name" value="Zn2-C6_fun-type_DNA-bd_sf"/>
</dbReference>
<dbReference type="GO" id="GO:0000981">
    <property type="term" value="F:DNA-binding transcription factor activity, RNA polymerase II-specific"/>
    <property type="evidence" value="ECO:0007669"/>
    <property type="project" value="InterPro"/>
</dbReference>
<keyword evidence="2" id="KW-0479">Metal-binding</keyword>
<dbReference type="InterPro" id="IPR001138">
    <property type="entry name" value="Zn2Cys6_DnaBD"/>
</dbReference>